<protein>
    <recommendedName>
        <fullName evidence="4">YpjP-like protein</fullName>
    </recommendedName>
</protein>
<evidence type="ECO:0000256" key="1">
    <source>
        <dbReference type="SAM" id="MobiDB-lite"/>
    </source>
</evidence>
<reference evidence="2 3" key="1">
    <citation type="submission" date="2016-09" db="EMBL/GenBank/DDBJ databases">
        <title>Draft genome sequence of the soil isolate, Lysinibacillus fusiformis M5, a potential hypoxanthine producer.</title>
        <authorList>
            <person name="Gallegos-Monterrosa R."/>
            <person name="Maroti G."/>
            <person name="Balint B."/>
            <person name="Kovacs A.T."/>
        </authorList>
    </citation>
    <scope>NUCLEOTIDE SEQUENCE [LARGE SCALE GENOMIC DNA]</scope>
    <source>
        <strain evidence="2 3">M5</strain>
    </source>
</reference>
<dbReference type="InterPro" id="IPR025616">
    <property type="entry name" value="YpjP"/>
</dbReference>
<sequence>MKTWVKKSIVIMVAFLTFGLITPTHEIWEAFDQNPSNRASIGPASGTNTALAAEPDSSSDEQIHIQEEEIDYNALLMDAAREQSYIKFGTKIGPKISHEFDNIIFPKMEEAIAMTVASLDEPSLASLTISEKPSGNYGEKIFNVINNDTGSDVIRFHVRTEKRPQEGYYYNFHYHSVEDDFLAHYNLGDIYWEKNTPPKWLS</sequence>
<evidence type="ECO:0000313" key="3">
    <source>
        <dbReference type="Proteomes" id="UP000094784"/>
    </source>
</evidence>
<name>A0A1E4R6P7_9BACI</name>
<evidence type="ECO:0008006" key="4">
    <source>
        <dbReference type="Google" id="ProtNLM"/>
    </source>
</evidence>
<dbReference type="Proteomes" id="UP000094784">
    <property type="component" value="Unassembled WGS sequence"/>
</dbReference>
<gene>
    <name evidence="2" type="ORF">BG258_09575</name>
</gene>
<organism evidence="2 3">
    <name type="scientific">Lysinibacillus fusiformis</name>
    <dbReference type="NCBI Taxonomy" id="28031"/>
    <lineage>
        <taxon>Bacteria</taxon>
        <taxon>Bacillati</taxon>
        <taxon>Bacillota</taxon>
        <taxon>Bacilli</taxon>
        <taxon>Bacillales</taxon>
        <taxon>Bacillaceae</taxon>
        <taxon>Lysinibacillus</taxon>
    </lineage>
</organism>
<dbReference type="AlphaFoldDB" id="A0A1E4R6P7"/>
<dbReference type="OrthoDB" id="2435352at2"/>
<dbReference type="EMBL" id="MECQ01000001">
    <property type="protein sequence ID" value="ODV56131.1"/>
    <property type="molecule type" value="Genomic_DNA"/>
</dbReference>
<evidence type="ECO:0000313" key="2">
    <source>
        <dbReference type="EMBL" id="ODV56131.1"/>
    </source>
</evidence>
<proteinExistence type="predicted"/>
<comment type="caution">
    <text evidence="2">The sequence shown here is derived from an EMBL/GenBank/DDBJ whole genome shotgun (WGS) entry which is preliminary data.</text>
</comment>
<dbReference type="Pfam" id="PF14005">
    <property type="entry name" value="YpjP"/>
    <property type="match status" value="1"/>
</dbReference>
<feature type="region of interest" description="Disordered" evidence="1">
    <location>
        <begin position="38"/>
        <end position="61"/>
    </location>
</feature>
<dbReference type="RefSeq" id="WP_069481145.1">
    <property type="nucleotide sequence ID" value="NZ_KV766182.1"/>
</dbReference>
<feature type="compositionally biased region" description="Polar residues" evidence="1">
    <location>
        <begin position="38"/>
        <end position="50"/>
    </location>
</feature>
<accession>A0A1E4R6P7</accession>